<protein>
    <submittedName>
        <fullName evidence="2">Uncharacterized protein</fullName>
    </submittedName>
</protein>
<feature type="region of interest" description="Disordered" evidence="1">
    <location>
        <begin position="1"/>
        <end position="116"/>
    </location>
</feature>
<evidence type="ECO:0000256" key="1">
    <source>
        <dbReference type="SAM" id="MobiDB-lite"/>
    </source>
</evidence>
<dbReference type="EMBL" id="WJXW01000012">
    <property type="protein sequence ID" value="KAF9731647.1"/>
    <property type="molecule type" value="Genomic_DNA"/>
</dbReference>
<evidence type="ECO:0000313" key="2">
    <source>
        <dbReference type="EMBL" id="KAF9731647.1"/>
    </source>
</evidence>
<dbReference type="OrthoDB" id="3799668at2759"/>
<reference evidence="2" key="1">
    <citation type="journal article" date="2020" name="Mol. Plant Microbe Interact.">
        <title>Genome Sequence of the Biocontrol Agent Coniothyrium minitans strain Conio (IMI 134523).</title>
        <authorList>
            <person name="Patel D."/>
            <person name="Shittu T.A."/>
            <person name="Baroncelli R."/>
            <person name="Muthumeenakshi S."/>
            <person name="Osborne T.H."/>
            <person name="Janganan T.K."/>
            <person name="Sreenivasaprasad S."/>
        </authorList>
    </citation>
    <scope>NUCLEOTIDE SEQUENCE</scope>
    <source>
        <strain evidence="2">Conio</strain>
    </source>
</reference>
<feature type="compositionally biased region" description="Low complexity" evidence="1">
    <location>
        <begin position="24"/>
        <end position="49"/>
    </location>
</feature>
<accession>A0A9P6KM71</accession>
<comment type="caution">
    <text evidence="2">The sequence shown here is derived from an EMBL/GenBank/DDBJ whole genome shotgun (WGS) entry which is preliminary data.</text>
</comment>
<organism evidence="2 3">
    <name type="scientific">Paraphaeosphaeria minitans</name>
    <dbReference type="NCBI Taxonomy" id="565426"/>
    <lineage>
        <taxon>Eukaryota</taxon>
        <taxon>Fungi</taxon>
        <taxon>Dikarya</taxon>
        <taxon>Ascomycota</taxon>
        <taxon>Pezizomycotina</taxon>
        <taxon>Dothideomycetes</taxon>
        <taxon>Pleosporomycetidae</taxon>
        <taxon>Pleosporales</taxon>
        <taxon>Massarineae</taxon>
        <taxon>Didymosphaeriaceae</taxon>
        <taxon>Paraphaeosphaeria</taxon>
    </lineage>
</organism>
<dbReference type="Proteomes" id="UP000756921">
    <property type="component" value="Unassembled WGS sequence"/>
</dbReference>
<dbReference type="AlphaFoldDB" id="A0A9P6KM71"/>
<feature type="compositionally biased region" description="Pro residues" evidence="1">
    <location>
        <begin position="86"/>
        <end position="97"/>
    </location>
</feature>
<name>A0A9P6KM71_9PLEO</name>
<feature type="compositionally biased region" description="Basic residues" evidence="1">
    <location>
        <begin position="52"/>
        <end position="70"/>
    </location>
</feature>
<evidence type="ECO:0000313" key="3">
    <source>
        <dbReference type="Proteomes" id="UP000756921"/>
    </source>
</evidence>
<feature type="compositionally biased region" description="Low complexity" evidence="1">
    <location>
        <begin position="71"/>
        <end position="85"/>
    </location>
</feature>
<gene>
    <name evidence="2" type="ORF">PMIN01_10664</name>
</gene>
<keyword evidence="3" id="KW-1185">Reference proteome</keyword>
<proteinExistence type="predicted"/>
<sequence length="197" mass="21931">MSLINRPFRGFSGVYSMPLPPLLSPSSTSTSLDSQRSTSDATISSADAAPKAPRRSLFHRSKTSPTKHMRAPAPSSPSAPSASPSGPKPSPDRPAPPCRAHTADLPAPPPPPKSRFHSLLRRHHREARGPTCADLERELEALYVTVYSKAERRQFFREWKVRQEERDAWEVEEWERGVVYESYAEGEGEEEEGGPWS</sequence>